<sequence>MCFVFHLQHISHLFVLGHFSHMFPSPGVYFYASGADQPMLGSVRVLVFSDCLTKVVVYEDMTEAEHVQPQSSALTVPTLACPGSVACFDLTNSSLMSTRHTVIFRRCLTPVVDNFFPKNGSANTTIVIQSVDLGGCKNMTEIRFGGALCEMRADLSSATHLSCQIGNTNTANASLLASNPVRMEALHREIGYALIVGTSNSSGNYFALQPRINSSNMPQTSGILGGGILNILGSGFEPDRLDPVNVTLGTDKYPCRSTSISSGQITCIVDLAGSNFSSFVNSSNVAIDVQIFDSRMLKWIPVFCESTANCTYTFDIEQTPKVTLIDPLEITGPSAVLQITGDKLLLNNESKFDLSILVGGVDCINITQIEESQNFTCTLSSQLPYGIHSVTAVNRFRGNANISTNLAFASLLEVDSVSLSFDSFAGGTPICLTGNGLDAPNITSYFGNSNCTFDSGLYRTSNQLCCSTSEHILPTDGESTTIVNLTAHFRFFQLFATRECIHLFNRL</sequence>
<feature type="domain" description="IPT/TIG" evidence="2">
    <location>
        <begin position="414"/>
        <end position="477"/>
    </location>
</feature>
<dbReference type="InterPro" id="IPR014756">
    <property type="entry name" value="Ig_E-set"/>
</dbReference>
<keyword evidence="1" id="KW-0732">Signal</keyword>
<evidence type="ECO:0000313" key="4">
    <source>
        <dbReference type="Proteomes" id="UP000728185"/>
    </source>
</evidence>
<dbReference type="Pfam" id="PF01833">
    <property type="entry name" value="TIG"/>
    <property type="match status" value="3"/>
</dbReference>
<feature type="domain" description="IPT/TIG" evidence="2">
    <location>
        <begin position="210"/>
        <end position="273"/>
    </location>
</feature>
<dbReference type="InterPro" id="IPR052387">
    <property type="entry name" value="Fibrocystin"/>
</dbReference>
<feature type="domain" description="IPT/TIG" evidence="2">
    <location>
        <begin position="110"/>
        <end position="173"/>
    </location>
</feature>
<organism evidence="3 4">
    <name type="scientific">Fasciolopsis buskii</name>
    <dbReference type="NCBI Taxonomy" id="27845"/>
    <lineage>
        <taxon>Eukaryota</taxon>
        <taxon>Metazoa</taxon>
        <taxon>Spiralia</taxon>
        <taxon>Lophotrochozoa</taxon>
        <taxon>Platyhelminthes</taxon>
        <taxon>Trematoda</taxon>
        <taxon>Digenea</taxon>
        <taxon>Plagiorchiida</taxon>
        <taxon>Echinostomata</taxon>
        <taxon>Echinostomatoidea</taxon>
        <taxon>Fasciolidae</taxon>
        <taxon>Fasciolopsis</taxon>
    </lineage>
</organism>
<reference evidence="3" key="1">
    <citation type="submission" date="2019-05" db="EMBL/GenBank/DDBJ databases">
        <title>Annotation for the trematode Fasciolopsis buski.</title>
        <authorList>
            <person name="Choi Y.-J."/>
        </authorList>
    </citation>
    <scope>NUCLEOTIDE SEQUENCE</scope>
    <source>
        <strain evidence="3">HT</strain>
        <tissue evidence="3">Whole worm</tissue>
    </source>
</reference>
<dbReference type="EMBL" id="LUCM01005245">
    <property type="protein sequence ID" value="KAA0193122.1"/>
    <property type="molecule type" value="Genomic_DNA"/>
</dbReference>
<dbReference type="Gene3D" id="2.60.40.10">
    <property type="entry name" value="Immunoglobulins"/>
    <property type="match status" value="3"/>
</dbReference>
<comment type="caution">
    <text evidence="3">The sequence shown here is derived from an EMBL/GenBank/DDBJ whole genome shotgun (WGS) entry which is preliminary data.</text>
</comment>
<dbReference type="Proteomes" id="UP000728185">
    <property type="component" value="Unassembled WGS sequence"/>
</dbReference>
<dbReference type="PANTHER" id="PTHR46769">
    <property type="entry name" value="POLYCYSTIC KIDNEY AND HEPATIC DISEASE 1 (AUTOSOMAL RECESSIVE)-LIKE 1"/>
    <property type="match status" value="1"/>
</dbReference>
<evidence type="ECO:0000313" key="3">
    <source>
        <dbReference type="EMBL" id="KAA0193122.1"/>
    </source>
</evidence>
<dbReference type="PANTHER" id="PTHR46769:SF2">
    <property type="entry name" value="FIBROCYSTIN-L ISOFORM 2 PRECURSOR-RELATED"/>
    <property type="match status" value="1"/>
</dbReference>
<dbReference type="AlphaFoldDB" id="A0A8E0VKB5"/>
<name>A0A8E0VKB5_9TREM</name>
<dbReference type="SUPFAM" id="SSF81296">
    <property type="entry name" value="E set domains"/>
    <property type="match status" value="2"/>
</dbReference>
<gene>
    <name evidence="3" type="ORF">FBUS_03580</name>
</gene>
<keyword evidence="4" id="KW-1185">Reference proteome</keyword>
<proteinExistence type="predicted"/>
<evidence type="ECO:0000259" key="2">
    <source>
        <dbReference type="Pfam" id="PF01833"/>
    </source>
</evidence>
<dbReference type="OrthoDB" id="120976at2759"/>
<dbReference type="InterPro" id="IPR002909">
    <property type="entry name" value="IPT_dom"/>
</dbReference>
<protein>
    <recommendedName>
        <fullName evidence="2">IPT/TIG domain-containing protein</fullName>
    </recommendedName>
</protein>
<evidence type="ECO:0000256" key="1">
    <source>
        <dbReference type="ARBA" id="ARBA00022729"/>
    </source>
</evidence>
<accession>A0A8E0VKB5</accession>
<dbReference type="CDD" id="cd00603">
    <property type="entry name" value="IPT_PCSR"/>
    <property type="match status" value="1"/>
</dbReference>
<dbReference type="InterPro" id="IPR013783">
    <property type="entry name" value="Ig-like_fold"/>
</dbReference>